<sequence>MQQGVKIEGNVGVAVNAEPGAAIHFHLSQSNPTQNAALNHAVSKLMKICTEGQCKEEIEKISQTLYGISLFKSLQPEQIATLQKIAEVIQTRTMRDSEKQEKTNALLATKELAASLATQQLTQKQTDLEQQTLRANSAVEKMNQPCMSCAEHASSKRLVAAAILLIIMGMMLWYR</sequence>
<dbReference type="AlphaFoldDB" id="A0A377Q7Z3"/>
<evidence type="ECO:0000256" key="1">
    <source>
        <dbReference type="SAM" id="Phobius"/>
    </source>
</evidence>
<reference evidence="3 5" key="2">
    <citation type="submission" date="2019-03" db="EMBL/GenBank/DDBJ databases">
        <title>Genomic Encyclopedia of Type Strains, Phase IV (KMG-IV): sequencing the most valuable type-strain genomes for metagenomic binning, comparative biology and taxonomic classification.</title>
        <authorList>
            <person name="Goeker M."/>
        </authorList>
    </citation>
    <scope>NUCLEOTIDE SEQUENCE [LARGE SCALE GENOMIC DNA]</scope>
    <source>
        <strain evidence="3 5">DSM 3764</strain>
    </source>
</reference>
<name>A0A377Q7Z3_9NEIS</name>
<evidence type="ECO:0000313" key="2">
    <source>
        <dbReference type="EMBL" id="STQ91374.1"/>
    </source>
</evidence>
<dbReference type="RefSeq" id="WP_115227586.1">
    <property type="nucleotide sequence ID" value="NZ_CAWOLO010000003.1"/>
</dbReference>
<keyword evidence="1" id="KW-1133">Transmembrane helix</keyword>
<feature type="transmembrane region" description="Helical" evidence="1">
    <location>
        <begin position="158"/>
        <end position="174"/>
    </location>
</feature>
<dbReference type="EMBL" id="UGHR01000001">
    <property type="protein sequence ID" value="STQ91374.1"/>
    <property type="molecule type" value="Genomic_DNA"/>
</dbReference>
<protein>
    <submittedName>
        <fullName evidence="2">Uncharacterized protein</fullName>
    </submittedName>
</protein>
<keyword evidence="1" id="KW-0812">Transmembrane</keyword>
<dbReference type="Proteomes" id="UP000295794">
    <property type="component" value="Unassembled WGS sequence"/>
</dbReference>
<evidence type="ECO:0000313" key="4">
    <source>
        <dbReference type="Proteomes" id="UP000255108"/>
    </source>
</evidence>
<dbReference type="Proteomes" id="UP000255108">
    <property type="component" value="Unassembled WGS sequence"/>
</dbReference>
<dbReference type="OrthoDB" id="8598448at2"/>
<keyword evidence="1" id="KW-0472">Membrane</keyword>
<organism evidence="2 4">
    <name type="scientific">Iodobacter fluviatilis</name>
    <dbReference type="NCBI Taxonomy" id="537"/>
    <lineage>
        <taxon>Bacteria</taxon>
        <taxon>Pseudomonadati</taxon>
        <taxon>Pseudomonadota</taxon>
        <taxon>Betaproteobacteria</taxon>
        <taxon>Neisseriales</taxon>
        <taxon>Chitinibacteraceae</taxon>
        <taxon>Iodobacter</taxon>
    </lineage>
</organism>
<keyword evidence="5" id="KW-1185">Reference proteome</keyword>
<dbReference type="EMBL" id="SMBT01000003">
    <property type="protein sequence ID" value="TCU88555.1"/>
    <property type="molecule type" value="Genomic_DNA"/>
</dbReference>
<evidence type="ECO:0000313" key="5">
    <source>
        <dbReference type="Proteomes" id="UP000295794"/>
    </source>
</evidence>
<accession>A0A377Q7Z3</accession>
<reference evidence="2 4" key="1">
    <citation type="submission" date="2018-06" db="EMBL/GenBank/DDBJ databases">
        <authorList>
            <consortium name="Pathogen Informatics"/>
            <person name="Doyle S."/>
        </authorList>
    </citation>
    <scope>NUCLEOTIDE SEQUENCE [LARGE SCALE GENOMIC DNA]</scope>
    <source>
        <strain evidence="2 4">NCTC11159</strain>
    </source>
</reference>
<proteinExistence type="predicted"/>
<evidence type="ECO:0000313" key="3">
    <source>
        <dbReference type="EMBL" id="TCU88555.1"/>
    </source>
</evidence>
<gene>
    <name evidence="3" type="ORF">EV682_103139</name>
    <name evidence="2" type="ORF">NCTC11159_02446</name>
</gene>